<accession>A0A423V762</accession>
<gene>
    <name evidence="1" type="ORF">D3105_00930</name>
</gene>
<dbReference type="InterPro" id="IPR011009">
    <property type="entry name" value="Kinase-like_dom_sf"/>
</dbReference>
<name>A0A423V762_STRGL</name>
<organism evidence="1 2">
    <name type="scientific">Streptomyces globisporus</name>
    <dbReference type="NCBI Taxonomy" id="1908"/>
    <lineage>
        <taxon>Bacteria</taxon>
        <taxon>Bacillati</taxon>
        <taxon>Actinomycetota</taxon>
        <taxon>Actinomycetes</taxon>
        <taxon>Kitasatosporales</taxon>
        <taxon>Streptomycetaceae</taxon>
        <taxon>Streptomyces</taxon>
    </lineage>
</organism>
<evidence type="ECO:0000313" key="1">
    <source>
        <dbReference type="EMBL" id="ROV70442.1"/>
    </source>
</evidence>
<comment type="caution">
    <text evidence="1">The sequence shown here is derived from an EMBL/GenBank/DDBJ whole genome shotgun (WGS) entry which is preliminary data.</text>
</comment>
<evidence type="ECO:0008006" key="3">
    <source>
        <dbReference type="Google" id="ProtNLM"/>
    </source>
</evidence>
<evidence type="ECO:0000313" key="2">
    <source>
        <dbReference type="Proteomes" id="UP000285596"/>
    </source>
</evidence>
<protein>
    <recommendedName>
        <fullName evidence="3">Aminoglycoside phosphotransferase domain-containing protein</fullName>
    </recommendedName>
</protein>
<sequence length="207" mass="22886">MRAGSLLKDLGMLLRALHTEPLEASGPVPGMPLTWLRLSAWMDSPLPGLPAALHARVRQALGPHRWKLLASWLESLRSGPHVLLHGNPSLGLLVPSETKEADALLTGEELGFGSWQQDVGWVLGELHELRALSTRIPLPVPPAGWDRLAARFVEGYGLPPDRSAHRAAALKVLLHLHDFCVFVRWDEPEVLRYTEVIAQLVDERGKD</sequence>
<reference evidence="1 2" key="1">
    <citation type="submission" date="2018-08" db="EMBL/GenBank/DDBJ databases">
        <title>Streptomyces globisporus 1912-4Crt, whole genome shotgun sequence.</title>
        <authorList>
            <person name="Matselyukh B."/>
        </authorList>
    </citation>
    <scope>NUCLEOTIDE SEQUENCE [LARGE SCALE GENOMIC DNA]</scope>
    <source>
        <strain evidence="1 2">1912-4Crt</strain>
    </source>
</reference>
<dbReference type="AlphaFoldDB" id="A0A423V762"/>
<dbReference type="Proteomes" id="UP000285596">
    <property type="component" value="Unassembled WGS sequence"/>
</dbReference>
<dbReference type="EMBL" id="QWFA01000002">
    <property type="protein sequence ID" value="ROV70442.1"/>
    <property type="molecule type" value="Genomic_DNA"/>
</dbReference>
<proteinExistence type="predicted"/>
<dbReference type="SUPFAM" id="SSF56112">
    <property type="entry name" value="Protein kinase-like (PK-like)"/>
    <property type="match status" value="1"/>
</dbReference>